<comment type="similarity">
    <text evidence="1">Belongs to the peptidase C48 family.</text>
</comment>
<feature type="domain" description="Ubiquitin-like protease family profile" evidence="6">
    <location>
        <begin position="902"/>
        <end position="1093"/>
    </location>
</feature>
<dbReference type="GO" id="GO:0016929">
    <property type="term" value="F:deSUMOylase activity"/>
    <property type="evidence" value="ECO:0007669"/>
    <property type="project" value="TreeGrafter"/>
</dbReference>
<dbReference type="Gramene" id="GBG70725">
    <property type="protein sequence ID" value="GBG70725"/>
    <property type="gene ID" value="CBR_g8024"/>
</dbReference>
<dbReference type="InterPro" id="IPR003653">
    <property type="entry name" value="Peptidase_C48_C"/>
</dbReference>
<dbReference type="OrthoDB" id="1939479at2759"/>
<feature type="compositionally biased region" description="Polar residues" evidence="5">
    <location>
        <begin position="638"/>
        <end position="652"/>
    </location>
</feature>
<dbReference type="Proteomes" id="UP000265515">
    <property type="component" value="Unassembled WGS sequence"/>
</dbReference>
<gene>
    <name evidence="7" type="ORF">CBR_g8024</name>
</gene>
<evidence type="ECO:0000313" key="8">
    <source>
        <dbReference type="Proteomes" id="UP000265515"/>
    </source>
</evidence>
<feature type="compositionally biased region" description="Basic and acidic residues" evidence="5">
    <location>
        <begin position="567"/>
        <end position="577"/>
    </location>
</feature>
<dbReference type="InterPro" id="IPR038765">
    <property type="entry name" value="Papain-like_cys_pep_sf"/>
</dbReference>
<evidence type="ECO:0000256" key="2">
    <source>
        <dbReference type="ARBA" id="ARBA00022670"/>
    </source>
</evidence>
<proteinExistence type="inferred from homology"/>
<dbReference type="EMBL" id="BFEA01000135">
    <property type="protein sequence ID" value="GBG70725.1"/>
    <property type="molecule type" value="Genomic_DNA"/>
</dbReference>
<name>A0A388KL04_CHABU</name>
<reference evidence="7 8" key="1">
    <citation type="journal article" date="2018" name="Cell">
        <title>The Chara Genome: Secondary Complexity and Implications for Plant Terrestrialization.</title>
        <authorList>
            <person name="Nishiyama T."/>
            <person name="Sakayama H."/>
            <person name="Vries J.D."/>
            <person name="Buschmann H."/>
            <person name="Saint-Marcoux D."/>
            <person name="Ullrich K.K."/>
            <person name="Haas F.B."/>
            <person name="Vanderstraeten L."/>
            <person name="Becker D."/>
            <person name="Lang D."/>
            <person name="Vosolsobe S."/>
            <person name="Rombauts S."/>
            <person name="Wilhelmsson P.K.I."/>
            <person name="Janitza P."/>
            <person name="Kern R."/>
            <person name="Heyl A."/>
            <person name="Rumpler F."/>
            <person name="Villalobos L.I.A.C."/>
            <person name="Clay J.M."/>
            <person name="Skokan R."/>
            <person name="Toyoda A."/>
            <person name="Suzuki Y."/>
            <person name="Kagoshima H."/>
            <person name="Schijlen E."/>
            <person name="Tajeshwar N."/>
            <person name="Catarino B."/>
            <person name="Hetherington A.J."/>
            <person name="Saltykova A."/>
            <person name="Bonnot C."/>
            <person name="Breuninger H."/>
            <person name="Symeonidi A."/>
            <person name="Radhakrishnan G.V."/>
            <person name="Van Nieuwerburgh F."/>
            <person name="Deforce D."/>
            <person name="Chang C."/>
            <person name="Karol K.G."/>
            <person name="Hedrich R."/>
            <person name="Ulvskov P."/>
            <person name="Glockner G."/>
            <person name="Delwiche C.F."/>
            <person name="Petrasek J."/>
            <person name="Van de Peer Y."/>
            <person name="Friml J."/>
            <person name="Beilby M."/>
            <person name="Dolan L."/>
            <person name="Kohara Y."/>
            <person name="Sugano S."/>
            <person name="Fujiyama A."/>
            <person name="Delaux P.-M."/>
            <person name="Quint M."/>
            <person name="TheiBen G."/>
            <person name="Hagemann M."/>
            <person name="Harholt J."/>
            <person name="Dunand C."/>
            <person name="Zachgo S."/>
            <person name="Langdale J."/>
            <person name="Maumus F."/>
            <person name="Straeten D.V.D."/>
            <person name="Gould S.B."/>
            <person name="Rensing S.A."/>
        </authorList>
    </citation>
    <scope>NUCLEOTIDE SEQUENCE [LARGE SCALE GENOMIC DNA]</scope>
    <source>
        <strain evidence="7 8">S276</strain>
    </source>
</reference>
<evidence type="ECO:0000256" key="1">
    <source>
        <dbReference type="ARBA" id="ARBA00005234"/>
    </source>
</evidence>
<feature type="compositionally biased region" description="Basic and acidic residues" evidence="5">
    <location>
        <begin position="610"/>
        <end position="636"/>
    </location>
</feature>
<feature type="compositionally biased region" description="Basic and acidic residues" evidence="5">
    <location>
        <begin position="686"/>
        <end position="699"/>
    </location>
</feature>
<evidence type="ECO:0000313" key="7">
    <source>
        <dbReference type="EMBL" id="GBG70725.1"/>
    </source>
</evidence>
<keyword evidence="4" id="KW-0788">Thiol protease</keyword>
<dbReference type="GO" id="GO:0005634">
    <property type="term" value="C:nucleus"/>
    <property type="evidence" value="ECO:0007669"/>
    <property type="project" value="TreeGrafter"/>
</dbReference>
<keyword evidence="3" id="KW-0378">Hydrolase</keyword>
<keyword evidence="8" id="KW-1185">Reference proteome</keyword>
<feature type="compositionally biased region" description="Polar residues" evidence="5">
    <location>
        <begin position="820"/>
        <end position="831"/>
    </location>
</feature>
<dbReference type="Pfam" id="PF02902">
    <property type="entry name" value="Peptidase_C48"/>
    <property type="match status" value="1"/>
</dbReference>
<dbReference type="SUPFAM" id="SSF54001">
    <property type="entry name" value="Cysteine proteinases"/>
    <property type="match status" value="1"/>
</dbReference>
<evidence type="ECO:0000256" key="4">
    <source>
        <dbReference type="ARBA" id="ARBA00022807"/>
    </source>
</evidence>
<organism evidence="7 8">
    <name type="scientific">Chara braunii</name>
    <name type="common">Braun's stonewort</name>
    <dbReference type="NCBI Taxonomy" id="69332"/>
    <lineage>
        <taxon>Eukaryota</taxon>
        <taxon>Viridiplantae</taxon>
        <taxon>Streptophyta</taxon>
        <taxon>Charophyceae</taxon>
        <taxon>Charales</taxon>
        <taxon>Characeae</taxon>
        <taxon>Chara</taxon>
    </lineage>
</organism>
<feature type="region of interest" description="Disordered" evidence="5">
    <location>
        <begin position="601"/>
        <end position="699"/>
    </location>
</feature>
<comment type="caution">
    <text evidence="7">The sequence shown here is derived from an EMBL/GenBank/DDBJ whole genome shotgun (WGS) entry which is preliminary data.</text>
</comment>
<accession>A0A388KL04</accession>
<dbReference type="GO" id="GO:0006508">
    <property type="term" value="P:proteolysis"/>
    <property type="evidence" value="ECO:0007669"/>
    <property type="project" value="UniProtKB-KW"/>
</dbReference>
<dbReference type="PROSITE" id="PS50600">
    <property type="entry name" value="ULP_PROTEASE"/>
    <property type="match status" value="1"/>
</dbReference>
<dbReference type="GO" id="GO:0016926">
    <property type="term" value="P:protein desumoylation"/>
    <property type="evidence" value="ECO:0007669"/>
    <property type="project" value="TreeGrafter"/>
</dbReference>
<feature type="region of interest" description="Disordered" evidence="5">
    <location>
        <begin position="552"/>
        <end position="588"/>
    </location>
</feature>
<sequence length="1122" mass="127287">MVHMFNYVLFKSEHRERRKWKDGFFIGYDDIMGKFGLNGLTKEKWEKKKTKLPVERLNNVSKRLGGVDEGKLGDENVGGYKVTTEMHMECPYFLKLFLHEIVGSVNQLKDELQRVSANALHILRDKRKCNTTYLPVCMGPLDGLQPTEDFTRAVKKLSCHLAVLDLGPSKSLDLWTDQRFVELQHLMKVLCGTHWALVIFCGLKSEDSILRSIFRWGDVKVLPSRWRRHHGTQSSSCVPLGNLPLRSRDSMTIVLHDAGNDFKKVMVPSKRDNKLFDTNFEEEMFVRCTQQHIGVDDGDRAVYGAWGREPAKIKELCSWFSKEGEGVLLLGNVQAGLVWYLLWSNCHVVACEGSFTMLEYCSAFIDRLVNSPDSCCHFERPKTQHRPDRDMFLKLGKKRESLWKYLFCNTPDKRTETDYVARKVIALRHLQRYHDAKIGAIEIFLARCENLWFDRKMDRIDAKTYNEALEPEDRFDLMDREEIISEKVNSLFESLFENDYLEYCAALYERKSSPSRGLIKWTMECRDTEHLYDSNILVSCSQPLEENVIHKKNLDGTSGGPSKYSIARKEGLKRRNDEPEEEATCTTSLNDLQKVVLPKGVSAMPGGKVDGSECGRESVKERAERRKEEAATDDVVHSTAQPQGLSQQNAMQTTAAGKDKTAGTQSHGNVAVTREDAQTDDILSAKLRDKTEDTNRSANEETLPLVNCSAMDNNAGPATVCQKAILHDTGRGATHPHMECTGSGSQIATDTMEMEDGGGPDGVCTTAGNEGGHDVSKAEALAMIEQVMGMDEEDGMGKEASCRDESDDKGNHVIDLIEQSGEQGEMSNSEGKTLPSPQPEQMERAFHNCYGGEHNCVHGWTIHLAMDVVYETEEEALRHMSIELNNMKTLATTTNEATGERLLFIVHDFSVLMHENEWLNDNIVNFYMKLILHDNNCIKFHRECDTSFDKSNACGASTVPVTAAYSSYFFAKLLGKNMEYSYERVARWFRDVIIADTELILAPYHDIKRKHWTLLVADRRRHVIEYYDSMDTNIEFAKELTGHFASFIVQRSTQQGRPVDISCFEHNCLVDDIPKQEDAYQCGVFMLTYASLLARGKVSPFHFSMKDIQGIRRRIAIDLIAS</sequence>
<evidence type="ECO:0000259" key="6">
    <source>
        <dbReference type="PROSITE" id="PS50600"/>
    </source>
</evidence>
<dbReference type="AlphaFoldDB" id="A0A388KL04"/>
<dbReference type="PANTHER" id="PTHR12606:SF141">
    <property type="entry name" value="GH15225P-RELATED"/>
    <property type="match status" value="1"/>
</dbReference>
<feature type="region of interest" description="Disordered" evidence="5">
    <location>
        <begin position="819"/>
        <end position="839"/>
    </location>
</feature>
<evidence type="ECO:0000256" key="3">
    <source>
        <dbReference type="ARBA" id="ARBA00022801"/>
    </source>
</evidence>
<evidence type="ECO:0000256" key="5">
    <source>
        <dbReference type="SAM" id="MobiDB-lite"/>
    </source>
</evidence>
<dbReference type="PANTHER" id="PTHR12606">
    <property type="entry name" value="SENTRIN/SUMO-SPECIFIC PROTEASE"/>
    <property type="match status" value="1"/>
</dbReference>
<protein>
    <recommendedName>
        <fullName evidence="6">Ubiquitin-like protease family profile domain-containing protein</fullName>
    </recommendedName>
</protein>
<keyword evidence="2" id="KW-0645">Protease</keyword>
<dbReference type="STRING" id="69332.A0A388KL04"/>
<dbReference type="Gene3D" id="3.40.395.10">
    <property type="entry name" value="Adenoviral Proteinase, Chain A"/>
    <property type="match status" value="1"/>
</dbReference>